<evidence type="ECO:0000313" key="11">
    <source>
        <dbReference type="EMBL" id="GMH93737.1"/>
    </source>
</evidence>
<protein>
    <recommendedName>
        <fullName evidence="13">Peroxin-5</fullName>
    </recommendedName>
</protein>
<comment type="subcellular location">
    <subcellularLocation>
        <location evidence="2">Cytoplasm</location>
    </subcellularLocation>
    <subcellularLocation>
        <location evidence="1">Peroxisome</location>
    </subcellularLocation>
</comment>
<dbReference type="InterPro" id="IPR011990">
    <property type="entry name" value="TPR-like_helical_dom_sf"/>
</dbReference>
<evidence type="ECO:0000313" key="12">
    <source>
        <dbReference type="Proteomes" id="UP001165085"/>
    </source>
</evidence>
<keyword evidence="7" id="KW-0576">Peroxisome</keyword>
<dbReference type="AlphaFoldDB" id="A0A9W7EX48"/>
<evidence type="ECO:0000256" key="6">
    <source>
        <dbReference type="ARBA" id="ARBA00022803"/>
    </source>
</evidence>
<dbReference type="PROSITE" id="PS50005">
    <property type="entry name" value="TPR"/>
    <property type="match status" value="3"/>
</dbReference>
<evidence type="ECO:0008006" key="13">
    <source>
        <dbReference type="Google" id="ProtNLM"/>
    </source>
</evidence>
<dbReference type="GO" id="GO:0005052">
    <property type="term" value="F:peroxisome matrix targeting signal-1 binding"/>
    <property type="evidence" value="ECO:0007669"/>
    <property type="project" value="TreeGrafter"/>
</dbReference>
<evidence type="ECO:0000256" key="9">
    <source>
        <dbReference type="SAM" id="Coils"/>
    </source>
</evidence>
<evidence type="ECO:0000256" key="10">
    <source>
        <dbReference type="SAM" id="MobiDB-lite"/>
    </source>
</evidence>
<evidence type="ECO:0000256" key="2">
    <source>
        <dbReference type="ARBA" id="ARBA00004496"/>
    </source>
</evidence>
<keyword evidence="4" id="KW-0963">Cytoplasm</keyword>
<keyword evidence="12" id="KW-1185">Reference proteome</keyword>
<proteinExistence type="inferred from homology"/>
<dbReference type="SMART" id="SM00028">
    <property type="entry name" value="TPR"/>
    <property type="match status" value="4"/>
</dbReference>
<feature type="region of interest" description="Disordered" evidence="10">
    <location>
        <begin position="73"/>
        <end position="152"/>
    </location>
</feature>
<dbReference type="GO" id="GO:0005778">
    <property type="term" value="C:peroxisomal membrane"/>
    <property type="evidence" value="ECO:0007669"/>
    <property type="project" value="TreeGrafter"/>
</dbReference>
<evidence type="ECO:0000256" key="8">
    <source>
        <dbReference type="PROSITE-ProRule" id="PRU00339"/>
    </source>
</evidence>
<dbReference type="PANTHER" id="PTHR10130">
    <property type="entry name" value="PEROXISOMAL TARGETING SIGNAL 1 RECEPTOR PEX5"/>
    <property type="match status" value="1"/>
</dbReference>
<sequence>MASCNPEGFALDSLTSSLTSSTLHSNAAVQSTTSAAASELSNLGSNLATTMAQTLNPNLVNINVKPIMRDGNDMRLDPGFNNEHQAHAASHASMQSTAMQSTAMQQQLQQQQIGEQMGIAEAWSSSPQPLQQQQQTPQTHSSLPSPSIQTPSPYLQSQALLMQNAVQMQTLTSLKTGHNERKKQLEKEHLQFQQKQAIKAQNLDEIEEAWLDTQLSGVSMEELSKAWLQAEAEIETEVSSFGSEPPRTYNYTTSLPPPSPSIDYFKLGVQNFTSGNLKTAIQNFESSLKISPTSETWSYLARCHAESDDDSLAIVCYENGVGEDCYDLDMLLGLSVCYVNEGDDVRAKRSLTAWVKNNPEYNSIPSSDIEKMLESCLKIKSTPKLLRALGVVYNQSRKWSAAISCLKESADLEPSHEVYNKLGATLANSGDSASALKYYNKAIEIKPRYARCWLNLGISHSNLRNYEDAVRCYLQVISLNEDMKYVWGYLRVALTCLERWELLEKAGRQDLEGFRADFDFI</sequence>
<reference evidence="12" key="1">
    <citation type="journal article" date="2023" name="Commun. Biol.">
        <title>Genome analysis of Parmales, the sister group of diatoms, reveals the evolutionary specialization of diatoms from phago-mixotrophs to photoautotrophs.</title>
        <authorList>
            <person name="Ban H."/>
            <person name="Sato S."/>
            <person name="Yoshikawa S."/>
            <person name="Yamada K."/>
            <person name="Nakamura Y."/>
            <person name="Ichinomiya M."/>
            <person name="Sato N."/>
            <person name="Blanc-Mathieu R."/>
            <person name="Endo H."/>
            <person name="Kuwata A."/>
            <person name="Ogata H."/>
        </authorList>
    </citation>
    <scope>NUCLEOTIDE SEQUENCE [LARGE SCALE GENOMIC DNA]</scope>
    <source>
        <strain evidence="12">NIES 3701</strain>
    </source>
</reference>
<keyword evidence="6 8" id="KW-0802">TPR repeat</keyword>
<accession>A0A9W7EX48</accession>
<feature type="compositionally biased region" description="Low complexity" evidence="10">
    <location>
        <begin position="87"/>
        <end position="112"/>
    </location>
</feature>
<dbReference type="Pfam" id="PF00515">
    <property type="entry name" value="TPR_1"/>
    <property type="match status" value="1"/>
</dbReference>
<dbReference type="Pfam" id="PF13181">
    <property type="entry name" value="TPR_8"/>
    <property type="match status" value="1"/>
</dbReference>
<gene>
    <name evidence="11" type="ORF">TrST_g13800</name>
</gene>
<dbReference type="GO" id="GO:0005829">
    <property type="term" value="C:cytosol"/>
    <property type="evidence" value="ECO:0007669"/>
    <property type="project" value="TreeGrafter"/>
</dbReference>
<dbReference type="InterPro" id="IPR024111">
    <property type="entry name" value="PEX5/PEX5L"/>
</dbReference>
<dbReference type="EMBL" id="BRXY01000419">
    <property type="protein sequence ID" value="GMH93737.1"/>
    <property type="molecule type" value="Genomic_DNA"/>
</dbReference>
<dbReference type="PANTHER" id="PTHR10130:SF0">
    <property type="entry name" value="GH08708P"/>
    <property type="match status" value="1"/>
</dbReference>
<dbReference type="PROSITE" id="PS50293">
    <property type="entry name" value="TPR_REGION"/>
    <property type="match status" value="1"/>
</dbReference>
<evidence type="ECO:0000256" key="1">
    <source>
        <dbReference type="ARBA" id="ARBA00004275"/>
    </source>
</evidence>
<keyword evidence="9" id="KW-0175">Coiled coil</keyword>
<feature type="repeat" description="TPR" evidence="8">
    <location>
        <begin position="261"/>
        <end position="294"/>
    </location>
</feature>
<evidence type="ECO:0000256" key="5">
    <source>
        <dbReference type="ARBA" id="ARBA00022737"/>
    </source>
</evidence>
<comment type="similarity">
    <text evidence="3">Belongs to the peroxisomal targeting signal receptor family.</text>
</comment>
<evidence type="ECO:0000256" key="3">
    <source>
        <dbReference type="ARBA" id="ARBA00005348"/>
    </source>
</evidence>
<dbReference type="Gene3D" id="1.25.40.10">
    <property type="entry name" value="Tetratricopeptide repeat domain"/>
    <property type="match status" value="1"/>
</dbReference>
<feature type="repeat" description="TPR" evidence="8">
    <location>
        <begin position="416"/>
        <end position="449"/>
    </location>
</feature>
<dbReference type="OrthoDB" id="10006023at2759"/>
<evidence type="ECO:0000256" key="4">
    <source>
        <dbReference type="ARBA" id="ARBA00022490"/>
    </source>
</evidence>
<name>A0A9W7EX48_9STRA</name>
<feature type="coiled-coil region" evidence="9">
    <location>
        <begin position="168"/>
        <end position="195"/>
    </location>
</feature>
<feature type="repeat" description="TPR" evidence="8">
    <location>
        <begin position="450"/>
        <end position="483"/>
    </location>
</feature>
<dbReference type="GO" id="GO:0016560">
    <property type="term" value="P:protein import into peroxisome matrix, docking"/>
    <property type="evidence" value="ECO:0007669"/>
    <property type="project" value="TreeGrafter"/>
</dbReference>
<dbReference type="SUPFAM" id="SSF48452">
    <property type="entry name" value="TPR-like"/>
    <property type="match status" value="1"/>
</dbReference>
<evidence type="ECO:0000256" key="7">
    <source>
        <dbReference type="ARBA" id="ARBA00023140"/>
    </source>
</evidence>
<feature type="compositionally biased region" description="Low complexity" evidence="10">
    <location>
        <begin position="124"/>
        <end position="147"/>
    </location>
</feature>
<organism evidence="11 12">
    <name type="scientific">Triparma strigata</name>
    <dbReference type="NCBI Taxonomy" id="1606541"/>
    <lineage>
        <taxon>Eukaryota</taxon>
        <taxon>Sar</taxon>
        <taxon>Stramenopiles</taxon>
        <taxon>Ochrophyta</taxon>
        <taxon>Bolidophyceae</taxon>
        <taxon>Parmales</taxon>
        <taxon>Triparmaceae</taxon>
        <taxon>Triparma</taxon>
    </lineage>
</organism>
<comment type="caution">
    <text evidence="11">The sequence shown here is derived from an EMBL/GenBank/DDBJ whole genome shotgun (WGS) entry which is preliminary data.</text>
</comment>
<dbReference type="Proteomes" id="UP001165085">
    <property type="component" value="Unassembled WGS sequence"/>
</dbReference>
<keyword evidence="5" id="KW-0677">Repeat</keyword>
<dbReference type="InterPro" id="IPR019734">
    <property type="entry name" value="TPR_rpt"/>
</dbReference>